<evidence type="ECO:0000313" key="2">
    <source>
        <dbReference type="EMBL" id="HIR55342.1"/>
    </source>
</evidence>
<dbReference type="AlphaFoldDB" id="A0A9D1IZF4"/>
<dbReference type="EMBL" id="DVHH01000170">
    <property type="protein sequence ID" value="HIR55342.1"/>
    <property type="molecule type" value="Genomic_DNA"/>
</dbReference>
<reference evidence="2" key="2">
    <citation type="journal article" date="2021" name="PeerJ">
        <title>Extensive microbial diversity within the chicken gut microbiome revealed by metagenomics and culture.</title>
        <authorList>
            <person name="Gilroy R."/>
            <person name="Ravi A."/>
            <person name="Getino M."/>
            <person name="Pursley I."/>
            <person name="Horton D.L."/>
            <person name="Alikhan N.F."/>
            <person name="Baker D."/>
            <person name="Gharbi K."/>
            <person name="Hall N."/>
            <person name="Watson M."/>
            <person name="Adriaenssens E.M."/>
            <person name="Foster-Nyarko E."/>
            <person name="Jarju S."/>
            <person name="Secka A."/>
            <person name="Antonio M."/>
            <person name="Oren A."/>
            <person name="Chaudhuri R.R."/>
            <person name="La Ragione R."/>
            <person name="Hildebrand F."/>
            <person name="Pallen M.J."/>
        </authorList>
    </citation>
    <scope>NUCLEOTIDE SEQUENCE</scope>
    <source>
        <strain evidence="2">ChiGjej3B3-7149</strain>
    </source>
</reference>
<feature type="transmembrane region" description="Helical" evidence="1">
    <location>
        <begin position="282"/>
        <end position="301"/>
    </location>
</feature>
<evidence type="ECO:0000313" key="3">
    <source>
        <dbReference type="Proteomes" id="UP000824238"/>
    </source>
</evidence>
<feature type="transmembrane region" description="Helical" evidence="1">
    <location>
        <begin position="92"/>
        <end position="114"/>
    </location>
</feature>
<feature type="transmembrane region" description="Helical" evidence="1">
    <location>
        <begin position="307"/>
        <end position="329"/>
    </location>
</feature>
<feature type="transmembrane region" description="Helical" evidence="1">
    <location>
        <begin position="383"/>
        <end position="403"/>
    </location>
</feature>
<comment type="caution">
    <text evidence="2">The sequence shown here is derived from an EMBL/GenBank/DDBJ whole genome shotgun (WGS) entry which is preliminary data.</text>
</comment>
<feature type="transmembrane region" description="Helical" evidence="1">
    <location>
        <begin position="31"/>
        <end position="48"/>
    </location>
</feature>
<sequence>MQGPMLSILAVFIILLIFGLGDMVATKTRAIVSMLFFSSVLFLAGFWTKVLPNTMFDDSTLLLVSGVLVSMLLVHMGTTIKLRDFADQWKTVIIAGIACIAISLGIYFIGGLIVADKNYVVVGAPILSGGVVATITMQTAVEGHSVELGVFAALVMVVQGFVGYPVCSLCLKSEAKRVRSLVESGQELKGVTAKIVTDAAPKKRLIPYIPDKYNGPNIMMAKVAFFAFLATITANAINGWIASTFETAFSISALIFALIYGIIAKELGFIEENPMKRAGADGFMLVVVTLSIFTNLAQSTPDMVAGMLWPLLVVVVTGSVTFLIISTLVGKIFGVSWQMSCAIGSTCLFGFPGTYIVTNEVVNATAANDEEKQLMLDHMMPKMLIAGMVSVSITSVLIAGYMVNLLVF</sequence>
<feature type="transmembrane region" description="Helical" evidence="1">
    <location>
        <begin position="149"/>
        <end position="171"/>
    </location>
</feature>
<feature type="transmembrane region" description="Helical" evidence="1">
    <location>
        <begin position="223"/>
        <end position="242"/>
    </location>
</feature>
<feature type="transmembrane region" description="Helical" evidence="1">
    <location>
        <begin position="119"/>
        <end position="137"/>
    </location>
</feature>
<accession>A0A9D1IZF4</accession>
<evidence type="ECO:0008006" key="4">
    <source>
        <dbReference type="Google" id="ProtNLM"/>
    </source>
</evidence>
<keyword evidence="1" id="KW-0812">Transmembrane</keyword>
<gene>
    <name evidence="2" type="ORF">IAD36_07115</name>
</gene>
<organism evidence="2 3">
    <name type="scientific">Candidatus Scatomorpha intestinigallinarum</name>
    <dbReference type="NCBI Taxonomy" id="2840923"/>
    <lineage>
        <taxon>Bacteria</taxon>
        <taxon>Bacillati</taxon>
        <taxon>Bacillota</taxon>
        <taxon>Clostridia</taxon>
        <taxon>Eubacteriales</taxon>
        <taxon>Candidatus Scatomorpha</taxon>
    </lineage>
</organism>
<feature type="transmembrane region" description="Helical" evidence="1">
    <location>
        <begin position="248"/>
        <end position="270"/>
    </location>
</feature>
<reference evidence="2" key="1">
    <citation type="submission" date="2020-10" db="EMBL/GenBank/DDBJ databases">
        <authorList>
            <person name="Gilroy R."/>
        </authorList>
    </citation>
    <scope>NUCLEOTIDE SEQUENCE</scope>
    <source>
        <strain evidence="2">ChiGjej3B3-7149</strain>
    </source>
</reference>
<proteinExistence type="predicted"/>
<dbReference type="Proteomes" id="UP000824238">
    <property type="component" value="Unassembled WGS sequence"/>
</dbReference>
<protein>
    <recommendedName>
        <fullName evidence="4">Na+/glutamate symporter</fullName>
    </recommendedName>
</protein>
<dbReference type="CDD" id="cd21416">
    <property type="entry name" value="HDC_protein"/>
    <property type="match status" value="1"/>
</dbReference>
<evidence type="ECO:0000256" key="1">
    <source>
        <dbReference type="SAM" id="Phobius"/>
    </source>
</evidence>
<feature type="transmembrane region" description="Helical" evidence="1">
    <location>
        <begin position="60"/>
        <end position="80"/>
    </location>
</feature>
<dbReference type="InterPro" id="IPR049576">
    <property type="entry name" value="HDC-like"/>
</dbReference>
<keyword evidence="1" id="KW-1133">Transmembrane helix</keyword>
<name>A0A9D1IZF4_9FIRM</name>
<keyword evidence="1" id="KW-0472">Membrane</keyword>